<dbReference type="Pfam" id="PF01248">
    <property type="entry name" value="Ribosomal_L7Ae"/>
    <property type="match status" value="1"/>
</dbReference>
<proteinExistence type="predicted"/>
<dbReference type="OrthoDB" id="20109at2759"/>
<reference evidence="2 3" key="1">
    <citation type="journal article" date="2021" name="Genome Biol.">
        <title>AFLAP: assembly-free linkage analysis pipeline using k-mers from genome sequencing data.</title>
        <authorList>
            <person name="Fletcher K."/>
            <person name="Zhang L."/>
            <person name="Gil J."/>
            <person name="Han R."/>
            <person name="Cavanaugh K."/>
            <person name="Michelmore R."/>
        </authorList>
    </citation>
    <scope>NUCLEOTIDE SEQUENCE [LARGE SCALE GENOMIC DNA]</scope>
    <source>
        <strain evidence="2 3">SF5</strain>
    </source>
</reference>
<dbReference type="PANTHER" id="PTHR46948:SF1">
    <property type="entry name" value="RIBONUCLEASE P PROTEIN SUBUNIT P38"/>
    <property type="match status" value="1"/>
</dbReference>
<feature type="domain" description="Ribosomal protein eL8/eL30/eS12/Gadd45" evidence="1">
    <location>
        <begin position="69"/>
        <end position="133"/>
    </location>
</feature>
<dbReference type="InterPro" id="IPR042848">
    <property type="entry name" value="Rpp38"/>
</dbReference>
<dbReference type="GO" id="GO:0000172">
    <property type="term" value="C:ribonuclease MRP complex"/>
    <property type="evidence" value="ECO:0007669"/>
    <property type="project" value="InterPro"/>
</dbReference>
<sequence>MAKAKAALATQYRRLGAKKNKSKVRHIVEIVRPWKYLQFEELIKEDRDIVVERLQKEVADVPATCSYAVRGVNQVVRAISRREVQVVVFASNPESLAFGHLPLLCRLHRVPICVLHLSSKTFGRVFKLKSMVAVGMKAYVSRPVKAEHEAQSTTAIKEPQILTEAEQQKLASITDFLIAKASKRT</sequence>
<dbReference type="InterPro" id="IPR004038">
    <property type="entry name" value="Ribosomal_eL8/eL30/eS12/Gad45"/>
</dbReference>
<dbReference type="InterPro" id="IPR029064">
    <property type="entry name" value="Ribosomal_eL30-like_sf"/>
</dbReference>
<comment type="caution">
    <text evidence="2">The sequence shown here is derived from an EMBL/GenBank/DDBJ whole genome shotgun (WGS) entry which is preliminary data.</text>
</comment>
<evidence type="ECO:0000313" key="2">
    <source>
        <dbReference type="EMBL" id="TDH64773.1"/>
    </source>
</evidence>
<dbReference type="GO" id="GO:0001682">
    <property type="term" value="P:tRNA 5'-leader removal"/>
    <property type="evidence" value="ECO:0007669"/>
    <property type="project" value="InterPro"/>
</dbReference>
<dbReference type="GO" id="GO:0005655">
    <property type="term" value="C:nucleolar ribonuclease P complex"/>
    <property type="evidence" value="ECO:0007669"/>
    <property type="project" value="InterPro"/>
</dbReference>
<dbReference type="AlphaFoldDB" id="A0A976FD87"/>
<dbReference type="GeneID" id="94344019"/>
<organism evidence="2 3">
    <name type="scientific">Bremia lactucae</name>
    <name type="common">Lettuce downy mildew</name>
    <dbReference type="NCBI Taxonomy" id="4779"/>
    <lineage>
        <taxon>Eukaryota</taxon>
        <taxon>Sar</taxon>
        <taxon>Stramenopiles</taxon>
        <taxon>Oomycota</taxon>
        <taxon>Peronosporomycetes</taxon>
        <taxon>Peronosporales</taxon>
        <taxon>Peronosporaceae</taxon>
        <taxon>Bremia</taxon>
    </lineage>
</organism>
<evidence type="ECO:0000313" key="3">
    <source>
        <dbReference type="Proteomes" id="UP000294530"/>
    </source>
</evidence>
<gene>
    <name evidence="2" type="ORF">CCR75_000240</name>
</gene>
<accession>A0A976FD87</accession>
<name>A0A976FD87_BRELC</name>
<protein>
    <recommendedName>
        <fullName evidence="1">Ribosomal protein eL8/eL30/eS12/Gadd45 domain-containing protein</fullName>
    </recommendedName>
</protein>
<dbReference type="SUPFAM" id="SSF55315">
    <property type="entry name" value="L30e-like"/>
    <property type="match status" value="1"/>
</dbReference>
<dbReference type="KEGG" id="blac:94344019"/>
<dbReference type="Gene3D" id="3.30.1330.30">
    <property type="match status" value="1"/>
</dbReference>
<keyword evidence="3" id="KW-1185">Reference proteome</keyword>
<dbReference type="PANTHER" id="PTHR46948">
    <property type="entry name" value="RIBONUCLEASE P PROTEIN SUBUNIT P38"/>
    <property type="match status" value="1"/>
</dbReference>
<dbReference type="EMBL" id="SHOA02000002">
    <property type="protein sequence ID" value="TDH64773.1"/>
    <property type="molecule type" value="Genomic_DNA"/>
</dbReference>
<dbReference type="RefSeq" id="XP_067814272.1">
    <property type="nucleotide sequence ID" value="XM_067958348.1"/>
</dbReference>
<dbReference type="Proteomes" id="UP000294530">
    <property type="component" value="Unassembled WGS sequence"/>
</dbReference>
<evidence type="ECO:0000259" key="1">
    <source>
        <dbReference type="Pfam" id="PF01248"/>
    </source>
</evidence>